<dbReference type="EMBL" id="MT141552">
    <property type="protein sequence ID" value="QJA66254.1"/>
    <property type="molecule type" value="Genomic_DNA"/>
</dbReference>
<reference evidence="1" key="1">
    <citation type="submission" date="2020-03" db="EMBL/GenBank/DDBJ databases">
        <title>The deep terrestrial virosphere.</title>
        <authorList>
            <person name="Holmfeldt K."/>
            <person name="Nilsson E."/>
            <person name="Simone D."/>
            <person name="Lopez-Fernandez M."/>
            <person name="Wu X."/>
            <person name="de Brujin I."/>
            <person name="Lundin D."/>
            <person name="Andersson A."/>
            <person name="Bertilsson S."/>
            <person name="Dopson M."/>
        </authorList>
    </citation>
    <scope>NUCLEOTIDE SEQUENCE</scope>
    <source>
        <strain evidence="1">MM415B00358</strain>
    </source>
</reference>
<protein>
    <submittedName>
        <fullName evidence="1">Uncharacterized protein</fullName>
    </submittedName>
</protein>
<organism evidence="1">
    <name type="scientific">viral metagenome</name>
    <dbReference type="NCBI Taxonomy" id="1070528"/>
    <lineage>
        <taxon>unclassified sequences</taxon>
        <taxon>metagenomes</taxon>
        <taxon>organismal metagenomes</taxon>
    </lineage>
</organism>
<proteinExistence type="predicted"/>
<accession>A0A6M3J916</accession>
<name>A0A6M3J916_9ZZZZ</name>
<sequence>MAVYRIVAPGRFIGVSTDTKPTRANESQVVAGATFYEYDTGNMYITYDGTTWTIKGYDGATTKTVTGSSSGAGLAAYAANDIICNSTGAGTTITFTAIAKENGGSGYITNAKITFGTAGQVFRPTMLIFNALPVGGTLMDNALNLHPQATDTAKYIGKVDWVSLENLNSGIPNSQATPSTPGNLPLAYKCTSGADDLYGVLVTRDSTTAGTNMLISVDLTVEN</sequence>
<evidence type="ECO:0000313" key="1">
    <source>
        <dbReference type="EMBL" id="QJA66254.1"/>
    </source>
</evidence>
<dbReference type="AlphaFoldDB" id="A0A6M3J916"/>
<gene>
    <name evidence="1" type="ORF">MM415B00358_0016</name>
</gene>